<sequence>MTEWLKVFGVLIALSVINFRNVVGQTQLEVTTAVFLPVKNGSKLPDLSAKRYFNTPIDATSYNGESSDFPIDASSVRNKFFIDNLKPAHEVAFRAALADPAINIKFTVDYYLYLPCVAKVGWYSLKQLTLASRRPSPQNGKRYDVFFGPPCFTDALQAGIITMSYPVLVASGSVTLADTLEPFVNMVRCSYSTFTQWSLFMRMTATYNWTSIAIFYDDSTASISVWANSLMTRCNSRNVSYTQFSLTANAMDLSTMLNHARKLSRSR</sequence>
<name>A0A1D1VTS3_RAMVA</name>
<accession>A0A1D1VTS3</accession>
<dbReference type="OrthoDB" id="10492822at2759"/>
<dbReference type="EMBL" id="BDGG01000010">
    <property type="protein sequence ID" value="GAV04286.1"/>
    <property type="molecule type" value="Genomic_DNA"/>
</dbReference>
<organism evidence="2 3">
    <name type="scientific">Ramazzottius varieornatus</name>
    <name type="common">Water bear</name>
    <name type="synonym">Tardigrade</name>
    <dbReference type="NCBI Taxonomy" id="947166"/>
    <lineage>
        <taxon>Eukaryota</taxon>
        <taxon>Metazoa</taxon>
        <taxon>Ecdysozoa</taxon>
        <taxon>Tardigrada</taxon>
        <taxon>Eutardigrada</taxon>
        <taxon>Parachela</taxon>
        <taxon>Hypsibioidea</taxon>
        <taxon>Ramazzottiidae</taxon>
        <taxon>Ramazzottius</taxon>
    </lineage>
</organism>
<protein>
    <recommendedName>
        <fullName evidence="4">Receptor ligand binding region domain-containing protein</fullName>
    </recommendedName>
</protein>
<gene>
    <name evidence="2" type="primary">RvY_14589-1</name>
    <name evidence="2" type="synonym">RvY_14589.1</name>
    <name evidence="2" type="ORF">RvY_14589</name>
</gene>
<dbReference type="SUPFAM" id="SSF53822">
    <property type="entry name" value="Periplasmic binding protein-like I"/>
    <property type="match status" value="1"/>
</dbReference>
<keyword evidence="3" id="KW-1185">Reference proteome</keyword>
<proteinExistence type="predicted"/>
<evidence type="ECO:0008006" key="4">
    <source>
        <dbReference type="Google" id="ProtNLM"/>
    </source>
</evidence>
<feature type="signal peptide" evidence="1">
    <location>
        <begin position="1"/>
        <end position="24"/>
    </location>
</feature>
<evidence type="ECO:0000313" key="2">
    <source>
        <dbReference type="EMBL" id="GAV04286.1"/>
    </source>
</evidence>
<keyword evidence="1" id="KW-0732">Signal</keyword>
<dbReference type="AlphaFoldDB" id="A0A1D1VTS3"/>
<dbReference type="Proteomes" id="UP000186922">
    <property type="component" value="Unassembled WGS sequence"/>
</dbReference>
<dbReference type="InterPro" id="IPR028082">
    <property type="entry name" value="Peripla_BP_I"/>
</dbReference>
<evidence type="ECO:0000256" key="1">
    <source>
        <dbReference type="SAM" id="SignalP"/>
    </source>
</evidence>
<feature type="chain" id="PRO_5008898836" description="Receptor ligand binding region domain-containing protein" evidence="1">
    <location>
        <begin position="25"/>
        <end position="267"/>
    </location>
</feature>
<reference evidence="2 3" key="1">
    <citation type="journal article" date="2016" name="Nat. Commun.">
        <title>Extremotolerant tardigrade genome and improved radiotolerance of human cultured cells by tardigrade-unique protein.</title>
        <authorList>
            <person name="Hashimoto T."/>
            <person name="Horikawa D.D."/>
            <person name="Saito Y."/>
            <person name="Kuwahara H."/>
            <person name="Kozuka-Hata H."/>
            <person name="Shin-I T."/>
            <person name="Minakuchi Y."/>
            <person name="Ohishi K."/>
            <person name="Motoyama A."/>
            <person name="Aizu T."/>
            <person name="Enomoto A."/>
            <person name="Kondo K."/>
            <person name="Tanaka S."/>
            <person name="Hara Y."/>
            <person name="Koshikawa S."/>
            <person name="Sagara H."/>
            <person name="Miura T."/>
            <person name="Yokobori S."/>
            <person name="Miyagawa K."/>
            <person name="Suzuki Y."/>
            <person name="Kubo T."/>
            <person name="Oyama M."/>
            <person name="Kohara Y."/>
            <person name="Fujiyama A."/>
            <person name="Arakawa K."/>
            <person name="Katayama T."/>
            <person name="Toyoda A."/>
            <person name="Kunieda T."/>
        </authorList>
    </citation>
    <scope>NUCLEOTIDE SEQUENCE [LARGE SCALE GENOMIC DNA]</scope>
    <source>
        <strain evidence="2 3">YOKOZUNA-1</strain>
    </source>
</reference>
<comment type="caution">
    <text evidence="2">The sequence shown here is derived from an EMBL/GenBank/DDBJ whole genome shotgun (WGS) entry which is preliminary data.</text>
</comment>
<evidence type="ECO:0000313" key="3">
    <source>
        <dbReference type="Proteomes" id="UP000186922"/>
    </source>
</evidence>